<sequence>MKAVCPLLCLLLAACTTPLPPPAVTGPTVSVMPGKKTTFEQFLLDEQRCRRHAASLDTGNSADEVAANSVLAGVATGAAAGALLGGNRHAAAQGAGIGLLAGVLGGQQSAQATQAQRQYRYNLAYQQCMVAKGHSAETASSAAWRSGQPPAWHTDREPAWVLVPVWPGGPGHPPH</sequence>
<name>A0ABT5IU91_9NEIS</name>
<accession>A0ABT5IU91</accession>
<feature type="chain" id="PRO_5046704528" evidence="1">
    <location>
        <begin position="26"/>
        <end position="175"/>
    </location>
</feature>
<protein>
    <submittedName>
        <fullName evidence="2">Glycine zipper family protein</fullName>
    </submittedName>
</protein>
<keyword evidence="3" id="KW-1185">Reference proteome</keyword>
<dbReference type="EMBL" id="JAQQLF010000001">
    <property type="protein sequence ID" value="MDC7715835.1"/>
    <property type="molecule type" value="Genomic_DNA"/>
</dbReference>
<keyword evidence="1" id="KW-0732">Signal</keyword>
<proteinExistence type="predicted"/>
<dbReference type="PROSITE" id="PS51257">
    <property type="entry name" value="PROKAR_LIPOPROTEIN"/>
    <property type="match status" value="1"/>
</dbReference>
<evidence type="ECO:0000313" key="3">
    <source>
        <dbReference type="Proteomes" id="UP001219956"/>
    </source>
</evidence>
<evidence type="ECO:0000256" key="1">
    <source>
        <dbReference type="SAM" id="SignalP"/>
    </source>
</evidence>
<reference evidence="2 3" key="1">
    <citation type="submission" date="2023-01" db="EMBL/GenBank/DDBJ databases">
        <title>Novel species of the genus Vogesella isolated from rivers.</title>
        <authorList>
            <person name="Lu H."/>
        </authorList>
    </citation>
    <scope>NUCLEOTIDE SEQUENCE [LARGE SCALE GENOMIC DNA]</scope>
    <source>
        <strain evidence="2 3">DC21W</strain>
    </source>
</reference>
<dbReference type="RefSeq" id="WP_272750316.1">
    <property type="nucleotide sequence ID" value="NZ_JAQQLF010000001.1"/>
</dbReference>
<organism evidence="2 3">
    <name type="scientific">Vogesella aquatica</name>
    <dbReference type="NCBI Taxonomy" id="2984206"/>
    <lineage>
        <taxon>Bacteria</taxon>
        <taxon>Pseudomonadati</taxon>
        <taxon>Pseudomonadota</taxon>
        <taxon>Betaproteobacteria</taxon>
        <taxon>Neisseriales</taxon>
        <taxon>Chromobacteriaceae</taxon>
        <taxon>Vogesella</taxon>
    </lineage>
</organism>
<evidence type="ECO:0000313" key="2">
    <source>
        <dbReference type="EMBL" id="MDC7715835.1"/>
    </source>
</evidence>
<comment type="caution">
    <text evidence="2">The sequence shown here is derived from an EMBL/GenBank/DDBJ whole genome shotgun (WGS) entry which is preliminary data.</text>
</comment>
<gene>
    <name evidence="2" type="ORF">PQU95_01185</name>
</gene>
<feature type="signal peptide" evidence="1">
    <location>
        <begin position="1"/>
        <end position="25"/>
    </location>
</feature>
<dbReference type="Proteomes" id="UP001219956">
    <property type="component" value="Unassembled WGS sequence"/>
</dbReference>